<dbReference type="RefSeq" id="WP_378237733.1">
    <property type="nucleotide sequence ID" value="NZ_JBHRWK010000012.1"/>
</dbReference>
<keyword evidence="4 6" id="KW-0560">Oxidoreductase</keyword>
<organism evidence="6 7">
    <name type="scientific">Amycolatopsis speibonae</name>
    <dbReference type="NCBI Taxonomy" id="1450224"/>
    <lineage>
        <taxon>Bacteria</taxon>
        <taxon>Bacillati</taxon>
        <taxon>Actinomycetota</taxon>
        <taxon>Actinomycetes</taxon>
        <taxon>Pseudonocardiales</taxon>
        <taxon>Pseudonocardiaceae</taxon>
        <taxon>Amycolatopsis</taxon>
    </lineage>
</organism>
<dbReference type="Pfam" id="PF07992">
    <property type="entry name" value="Pyr_redox_2"/>
    <property type="match status" value="1"/>
</dbReference>
<dbReference type="PANTHER" id="PTHR43735:SF3">
    <property type="entry name" value="FERROPTOSIS SUPPRESSOR PROTEIN 1"/>
    <property type="match status" value="1"/>
</dbReference>
<name>A0ABV7NU62_9PSEU</name>
<dbReference type="Proteomes" id="UP001595645">
    <property type="component" value="Unassembled WGS sequence"/>
</dbReference>
<dbReference type="PRINTS" id="PR00368">
    <property type="entry name" value="FADPNR"/>
</dbReference>
<dbReference type="InterPro" id="IPR036188">
    <property type="entry name" value="FAD/NAD-bd_sf"/>
</dbReference>
<gene>
    <name evidence="6" type="ORF">ACFOSH_06300</name>
</gene>
<dbReference type="Gene3D" id="3.50.50.100">
    <property type="match status" value="1"/>
</dbReference>
<evidence type="ECO:0000256" key="3">
    <source>
        <dbReference type="ARBA" id="ARBA00022827"/>
    </source>
</evidence>
<reference evidence="7" key="1">
    <citation type="journal article" date="2019" name="Int. J. Syst. Evol. Microbiol.">
        <title>The Global Catalogue of Microorganisms (GCM) 10K type strain sequencing project: providing services to taxonomists for standard genome sequencing and annotation.</title>
        <authorList>
            <consortium name="The Broad Institute Genomics Platform"/>
            <consortium name="The Broad Institute Genome Sequencing Center for Infectious Disease"/>
            <person name="Wu L."/>
            <person name="Ma J."/>
        </authorList>
    </citation>
    <scope>NUCLEOTIDE SEQUENCE [LARGE SCALE GENOMIC DNA]</scope>
    <source>
        <strain evidence="7">CGMCC 4.7676</strain>
    </source>
</reference>
<accession>A0ABV7NU62</accession>
<evidence type="ECO:0000313" key="7">
    <source>
        <dbReference type="Proteomes" id="UP001595645"/>
    </source>
</evidence>
<keyword evidence="3" id="KW-0274">FAD</keyword>
<dbReference type="SUPFAM" id="SSF51905">
    <property type="entry name" value="FAD/NAD(P)-binding domain"/>
    <property type="match status" value="1"/>
</dbReference>
<evidence type="ECO:0000256" key="1">
    <source>
        <dbReference type="ARBA" id="ARBA00006442"/>
    </source>
</evidence>
<evidence type="ECO:0000259" key="5">
    <source>
        <dbReference type="Pfam" id="PF07992"/>
    </source>
</evidence>
<protein>
    <submittedName>
        <fullName evidence="6">NAD(P)/FAD-dependent oxidoreductase</fullName>
        <ecNumber evidence="6">1.6.5.-</ecNumber>
    </submittedName>
</protein>
<dbReference type="InterPro" id="IPR023753">
    <property type="entry name" value="FAD/NAD-binding_dom"/>
</dbReference>
<dbReference type="EMBL" id="JBHRWK010000012">
    <property type="protein sequence ID" value="MFC3449041.1"/>
    <property type="molecule type" value="Genomic_DNA"/>
</dbReference>
<evidence type="ECO:0000256" key="2">
    <source>
        <dbReference type="ARBA" id="ARBA00022630"/>
    </source>
</evidence>
<evidence type="ECO:0000313" key="6">
    <source>
        <dbReference type="EMBL" id="MFC3449041.1"/>
    </source>
</evidence>
<feature type="domain" description="FAD/NAD(P)-binding" evidence="5">
    <location>
        <begin position="4"/>
        <end position="287"/>
    </location>
</feature>
<comment type="similarity">
    <text evidence="1">Belongs to the FAD-dependent oxidoreductase family.</text>
</comment>
<evidence type="ECO:0000256" key="4">
    <source>
        <dbReference type="ARBA" id="ARBA00023002"/>
    </source>
</evidence>
<keyword evidence="2" id="KW-0285">Flavoprotein</keyword>
<dbReference type="EC" id="1.6.5.-" evidence="6"/>
<dbReference type="GO" id="GO:0016491">
    <property type="term" value="F:oxidoreductase activity"/>
    <property type="evidence" value="ECO:0007669"/>
    <property type="project" value="UniProtKB-KW"/>
</dbReference>
<sequence length="361" mass="38032">MSTTVAVIGGGYGGTTVAKELDSFTDVVLVEPREDFVHHVAALRGLVDPEWTDRLFYPYARLLERGRVLRDRAVSVDQDGVTLASGERLTPDYVVLATGSAYPFPAKIDFQDSASAKAKIRATREELAGAGKVLLLGAGPVGLELAGEIKAVWPEKAVTIVDPAKEILDGFPDEFREEIRRQLGELGVELLLGTSLTEPPASEPGQTKTFTSGLTGGGEVTADLWFQCYGGAPHTAYLDGSLASARQPNGQVEVTADLRLPGQPRVFALGDITALPEGKLAKVAGDHAEVVVANIRALIEGGDLRTHTPGGPMISLPLGPSGGATYAEEVGILDAATTAEIKGSHMMVSRYEELFGGVQGS</sequence>
<keyword evidence="7" id="KW-1185">Reference proteome</keyword>
<proteinExistence type="inferred from homology"/>
<comment type="caution">
    <text evidence="6">The sequence shown here is derived from an EMBL/GenBank/DDBJ whole genome shotgun (WGS) entry which is preliminary data.</text>
</comment>
<dbReference type="PANTHER" id="PTHR43735">
    <property type="entry name" value="APOPTOSIS-INDUCING FACTOR 1"/>
    <property type="match status" value="1"/>
</dbReference>